<keyword evidence="2" id="KW-1185">Reference proteome</keyword>
<reference evidence="1 2" key="1">
    <citation type="submission" date="2018-04" db="EMBL/GenBank/DDBJ databases">
        <title>The genome of golden apple snail Pomacea canaliculata provides insight into stress tolerance and invasive adaptation.</title>
        <authorList>
            <person name="Liu C."/>
            <person name="Liu B."/>
            <person name="Ren Y."/>
            <person name="Zhang Y."/>
            <person name="Wang H."/>
            <person name="Li S."/>
            <person name="Jiang F."/>
            <person name="Yin L."/>
            <person name="Zhang G."/>
            <person name="Qian W."/>
            <person name="Fan W."/>
        </authorList>
    </citation>
    <scope>NUCLEOTIDE SEQUENCE [LARGE SCALE GENOMIC DNA]</scope>
    <source>
        <strain evidence="1">SZHN2017</strain>
        <tissue evidence="1">Muscle</tissue>
    </source>
</reference>
<name>A0A2T7NPE7_POMCA</name>
<protein>
    <submittedName>
        <fullName evidence="1">Uncharacterized protein</fullName>
    </submittedName>
</protein>
<organism evidence="1 2">
    <name type="scientific">Pomacea canaliculata</name>
    <name type="common">Golden apple snail</name>
    <dbReference type="NCBI Taxonomy" id="400727"/>
    <lineage>
        <taxon>Eukaryota</taxon>
        <taxon>Metazoa</taxon>
        <taxon>Spiralia</taxon>
        <taxon>Lophotrochozoa</taxon>
        <taxon>Mollusca</taxon>
        <taxon>Gastropoda</taxon>
        <taxon>Caenogastropoda</taxon>
        <taxon>Architaenioglossa</taxon>
        <taxon>Ampullarioidea</taxon>
        <taxon>Ampullariidae</taxon>
        <taxon>Pomacea</taxon>
    </lineage>
</organism>
<evidence type="ECO:0000313" key="2">
    <source>
        <dbReference type="Proteomes" id="UP000245119"/>
    </source>
</evidence>
<accession>A0A2T7NPE7</accession>
<sequence>MDGCSTSRFGLGGSSSLSVVSDPPTFDVLESPFISVTARRRDDVTRRWLHSCPPLHHQRKLPPALNSLKNPQVRASCCAQPVTEAPAPCPSSGFVCPPPSLSHPPTLDSRRHRSGRADRQLWELGVEMGGGVGVWEDGGQRFTSEADDRCKAERGLLINANPSLDTLIRPAARERVRSHHRLRPRGIHREALTSQLSSCPSVLSLHRNIFGSFSNIICRYTHTIVAITSRIS</sequence>
<dbReference type="AlphaFoldDB" id="A0A2T7NPE7"/>
<gene>
    <name evidence="1" type="ORF">C0Q70_16283</name>
</gene>
<evidence type="ECO:0000313" key="1">
    <source>
        <dbReference type="EMBL" id="PVD23022.1"/>
    </source>
</evidence>
<proteinExistence type="predicted"/>
<dbReference type="Proteomes" id="UP000245119">
    <property type="component" value="Linkage Group LG10"/>
</dbReference>
<comment type="caution">
    <text evidence="1">The sequence shown here is derived from an EMBL/GenBank/DDBJ whole genome shotgun (WGS) entry which is preliminary data.</text>
</comment>
<dbReference type="EMBL" id="PZQS01000010">
    <property type="protein sequence ID" value="PVD23022.1"/>
    <property type="molecule type" value="Genomic_DNA"/>
</dbReference>